<comment type="caution">
    <text evidence="1">The sequence shown here is derived from an EMBL/GenBank/DDBJ whole genome shotgun (WGS) entry which is preliminary data.</text>
</comment>
<evidence type="ECO:0000313" key="1">
    <source>
        <dbReference type="EMBL" id="EAR20764.1"/>
    </source>
</evidence>
<dbReference type="Proteomes" id="UP000003374">
    <property type="component" value="Unassembled WGS sequence"/>
</dbReference>
<accession>A4BU90</accession>
<keyword evidence="2" id="KW-1185">Reference proteome</keyword>
<gene>
    <name evidence="1" type="ORF">NB231_12776</name>
</gene>
<evidence type="ECO:0000313" key="2">
    <source>
        <dbReference type="Proteomes" id="UP000003374"/>
    </source>
</evidence>
<dbReference type="AlphaFoldDB" id="A4BU90"/>
<reference evidence="1 2" key="1">
    <citation type="submission" date="2006-02" db="EMBL/GenBank/DDBJ databases">
        <authorList>
            <person name="Waterbury J."/>
            <person name="Ferriera S."/>
            <person name="Johnson J."/>
            <person name="Kravitz S."/>
            <person name="Halpern A."/>
            <person name="Remington K."/>
            <person name="Beeson K."/>
            <person name="Tran B."/>
            <person name="Rogers Y.-H."/>
            <person name="Friedman R."/>
            <person name="Venter J.C."/>
        </authorList>
    </citation>
    <scope>NUCLEOTIDE SEQUENCE [LARGE SCALE GENOMIC DNA]</scope>
    <source>
        <strain evidence="1 2">Nb-231</strain>
    </source>
</reference>
<protein>
    <submittedName>
        <fullName evidence="1">Uncharacterized protein</fullName>
    </submittedName>
</protein>
<name>A4BU90_9GAMM</name>
<dbReference type="HOGENOM" id="CLU_2808076_0_0_6"/>
<dbReference type="STRING" id="314278.NB231_12776"/>
<organism evidence="1 2">
    <name type="scientific">Nitrococcus mobilis Nb-231</name>
    <dbReference type="NCBI Taxonomy" id="314278"/>
    <lineage>
        <taxon>Bacteria</taxon>
        <taxon>Pseudomonadati</taxon>
        <taxon>Pseudomonadota</taxon>
        <taxon>Gammaproteobacteria</taxon>
        <taxon>Chromatiales</taxon>
        <taxon>Ectothiorhodospiraceae</taxon>
        <taxon>Nitrococcus</taxon>
    </lineage>
</organism>
<sequence length="67" mass="7568">MKQCIEMLAESPRMGRAADAIRPDARQQHPASCWSGKSRNWEPIRVISLNSQRESKVTPAKPEKHVA</sequence>
<proteinExistence type="predicted"/>
<dbReference type="EMBL" id="AAOF01000017">
    <property type="protein sequence ID" value="EAR20764.1"/>
    <property type="molecule type" value="Genomic_DNA"/>
</dbReference>